<dbReference type="SUPFAM" id="SSF52540">
    <property type="entry name" value="P-loop containing nucleoside triphosphate hydrolases"/>
    <property type="match status" value="1"/>
</dbReference>
<dbReference type="InterPro" id="IPR027417">
    <property type="entry name" value="P-loop_NTPase"/>
</dbReference>
<gene>
    <name evidence="4" type="ORF">AJ79_09752</name>
</gene>
<dbReference type="SUPFAM" id="SSF53167">
    <property type="entry name" value="Purine and uridine phosphorylases"/>
    <property type="match status" value="1"/>
</dbReference>
<dbReference type="Gene3D" id="3.40.50.1580">
    <property type="entry name" value="Nucleoside phosphorylase domain"/>
    <property type="match status" value="1"/>
</dbReference>
<dbReference type="STRING" id="1447875.A0A2B7WHN4"/>
<comment type="caution">
    <text evidence="4">The sequence shown here is derived from an EMBL/GenBank/DDBJ whole genome shotgun (WGS) entry which is preliminary data.</text>
</comment>
<name>A0A2B7WHN4_9EURO</name>
<dbReference type="Proteomes" id="UP000223968">
    <property type="component" value="Unassembled WGS sequence"/>
</dbReference>
<dbReference type="InterPro" id="IPR056884">
    <property type="entry name" value="NPHP3-like_N"/>
</dbReference>
<dbReference type="AlphaFoldDB" id="A0A2B7WHN4"/>
<evidence type="ECO:0000313" key="4">
    <source>
        <dbReference type="EMBL" id="PGG96037.1"/>
    </source>
</evidence>
<organism evidence="4 5">
    <name type="scientific">Helicocarpus griseus UAMH5409</name>
    <dbReference type="NCBI Taxonomy" id="1447875"/>
    <lineage>
        <taxon>Eukaryota</taxon>
        <taxon>Fungi</taxon>
        <taxon>Dikarya</taxon>
        <taxon>Ascomycota</taxon>
        <taxon>Pezizomycotina</taxon>
        <taxon>Eurotiomycetes</taxon>
        <taxon>Eurotiomycetidae</taxon>
        <taxon>Onygenales</taxon>
        <taxon>Ajellomycetaceae</taxon>
        <taxon>Helicocarpus</taxon>
    </lineage>
</organism>
<keyword evidence="5" id="KW-1185">Reference proteome</keyword>
<sequence length="853" mass="95606">MLSTARNQVPRERGESSTLMATSSSDKRMWSEENDGSSPDDTKRRRTADDDEADSREHGQKGGLIEPKNTDYTVGWICALLTEMAAAIAMLDNVHKNLPTAEKDSNAYILGNIGPHNIVIACLPANQYGTINAASVGSNIDKSFPSIRVRLMVGVGGGVPGEVDLRLGDIVVGWKVTQYDIGKVTGDGQMKQTGFPRIPPAEYLTAVNKLRAIHETTPSRVPSILQDMLKKRPRMAHYACPANSEDRLFRADYDHDSSRPSCDKCDMSKLVNRPPRTNHDPMIHYGGIASGNQVMKHGKTRDKIAENNDIICFEMEAAGLIDTFPCLVIRGICDYSNSHKNKEWQPYAAAVAAAYAKEWLAVMPSAGMETVTRKDTAPGVGTFKPGAFSGVCSSFPIGSRQSEIKVAHAKTCNWLLEHPLYLDWLDSEKLVQHHGFLWIRGKPGAGKSTIMKFAYMQAKRKHGANATTASFFFNGRGGDLEKSTSGTYRSLLLQLLNGFPDLQNVLDNQELIPLDHGGCPTLDVLRELFRNAILKLGRRSFTCFVDALDECHGQQISDMKGHDADLENYVRSCLKASSDPLHEEVRAEILQRAAGVFMWVVLVVDILNKEFQRGRIFAVRKRLQEIPDQLSDIFKNIVTRDNENMEDLLLCIQWILYARRPLKKEEYYLAVLSGLSDIKLAECTTTHLTSESLDRFIVIRDFLLKDGGLRQLWPGINHDHEILSNEKLKQCCLAYLKFCLSAHVLVNIPHTTDDELVRLREIELAKFPFVQYATQHVLYHSEVAANGINQDDFIDQFPFEGWHNLLKANVLVKTASLLQSQNSLNAKYNLLNLEEIPRCRLLTLSDIKRLQRL</sequence>
<dbReference type="Gene3D" id="3.40.50.300">
    <property type="entry name" value="P-loop containing nucleotide triphosphate hydrolases"/>
    <property type="match status" value="1"/>
</dbReference>
<dbReference type="Pfam" id="PF24883">
    <property type="entry name" value="NPHP3_N"/>
    <property type="match status" value="1"/>
</dbReference>
<dbReference type="OrthoDB" id="4207436at2759"/>
<dbReference type="PANTHER" id="PTHR46082">
    <property type="entry name" value="ATP/GTP-BINDING PROTEIN-RELATED"/>
    <property type="match status" value="1"/>
</dbReference>
<evidence type="ECO:0000313" key="5">
    <source>
        <dbReference type="Proteomes" id="UP000223968"/>
    </source>
</evidence>
<evidence type="ECO:0000259" key="3">
    <source>
        <dbReference type="Pfam" id="PF24883"/>
    </source>
</evidence>
<evidence type="ECO:0000256" key="2">
    <source>
        <dbReference type="SAM" id="MobiDB-lite"/>
    </source>
</evidence>
<reference evidence="4 5" key="1">
    <citation type="submission" date="2017-10" db="EMBL/GenBank/DDBJ databases">
        <title>Comparative genomics in systemic dimorphic fungi from Ajellomycetaceae.</title>
        <authorList>
            <person name="Munoz J.F."/>
            <person name="Mcewen J.G."/>
            <person name="Clay O.K."/>
            <person name="Cuomo C.A."/>
        </authorList>
    </citation>
    <scope>NUCLEOTIDE SEQUENCE [LARGE SCALE GENOMIC DNA]</scope>
    <source>
        <strain evidence="4 5">UAMH5409</strain>
    </source>
</reference>
<dbReference type="EMBL" id="PDNB01000298">
    <property type="protein sequence ID" value="PGG96037.1"/>
    <property type="molecule type" value="Genomic_DNA"/>
</dbReference>
<protein>
    <recommendedName>
        <fullName evidence="3">Nephrocystin 3-like N-terminal domain-containing protein</fullName>
    </recommendedName>
</protein>
<dbReference type="InterPro" id="IPR035994">
    <property type="entry name" value="Nucleoside_phosphorylase_sf"/>
</dbReference>
<dbReference type="InterPro" id="IPR053137">
    <property type="entry name" value="NLR-like"/>
</dbReference>
<feature type="domain" description="Nephrocystin 3-like N-terminal" evidence="3">
    <location>
        <begin position="411"/>
        <end position="555"/>
    </location>
</feature>
<keyword evidence="1" id="KW-0677">Repeat</keyword>
<accession>A0A2B7WHN4</accession>
<proteinExistence type="predicted"/>
<feature type="region of interest" description="Disordered" evidence="2">
    <location>
        <begin position="1"/>
        <end position="65"/>
    </location>
</feature>
<dbReference type="GO" id="GO:0003824">
    <property type="term" value="F:catalytic activity"/>
    <property type="evidence" value="ECO:0007669"/>
    <property type="project" value="InterPro"/>
</dbReference>
<dbReference type="PANTHER" id="PTHR46082:SF11">
    <property type="entry name" value="AAA+ ATPASE DOMAIN-CONTAINING PROTEIN-RELATED"/>
    <property type="match status" value="1"/>
</dbReference>
<evidence type="ECO:0000256" key="1">
    <source>
        <dbReference type="ARBA" id="ARBA00022737"/>
    </source>
</evidence>
<dbReference type="GO" id="GO:0009116">
    <property type="term" value="P:nucleoside metabolic process"/>
    <property type="evidence" value="ECO:0007669"/>
    <property type="project" value="InterPro"/>
</dbReference>